<reference evidence="11" key="1">
    <citation type="submission" date="2016-11" db="EMBL/GenBank/DDBJ databases">
        <authorList>
            <person name="Varghese N."/>
            <person name="Submissions S."/>
        </authorList>
    </citation>
    <scope>NUCLEOTIDE SEQUENCE [LARGE SCALE GENOMIC DNA]</scope>
    <source>
        <strain evidence="11">DSM 28223</strain>
    </source>
</reference>
<feature type="domain" description="PpiC" evidence="9">
    <location>
        <begin position="244"/>
        <end position="362"/>
    </location>
</feature>
<keyword evidence="3 8" id="KW-0812">Transmembrane</keyword>
<organism evidence="10 11">
    <name type="scientific">Cognatishimia maritima</name>
    <dbReference type="NCBI Taxonomy" id="870908"/>
    <lineage>
        <taxon>Bacteria</taxon>
        <taxon>Pseudomonadati</taxon>
        <taxon>Pseudomonadota</taxon>
        <taxon>Alphaproteobacteria</taxon>
        <taxon>Rhodobacterales</taxon>
        <taxon>Paracoccaceae</taxon>
        <taxon>Cognatishimia</taxon>
    </lineage>
</organism>
<dbReference type="Proteomes" id="UP000184211">
    <property type="component" value="Unassembled WGS sequence"/>
</dbReference>
<name>A0A1M5J7P5_9RHOB</name>
<sequence length="614" mass="66155">MSKNNSFSKTMVWILMGMLILGLGGFGITNLGGAVQSVGKVDGKPVSVNDYYRAVQQELDAIQAQTGQRITFAQAQQFGLHQQVLARLVNQRALDAEAERLGLSMGDENLRDQIVNISAFQGLDGSFDREAYRFALQNSGLNERAFEDSLREDAARTLLQSAIIGGVDMPDAYAEALARYLGEQRSFSYATLTEADLDAEIAAPDEAALQAHYDANQSNFMQPATRDITYAWIAPAMLLDSVEVDEASLQALYEDRSAEFNQPERRLVERLVYGTAADAETALAKITASETTFDDEVTARGLELADVDMGDVTQSALGAAGEGVFAADTGDVVGPFQTDLGPALFRVNAILEAQSVTFEEVEADLRDELATDRARRVIEAQINTVDDLLAAGATLEDVAAETDLELGSIKFHVGSEDAIAGYADFRAAAQRIQDGDFPEVTTLDDGGIFALRLDGTSEAAPIPFADAREAVEADWRATAVREALKAQADSLIERMKAGEDIITLRLIVAQEQDLTRNDFLPDVPATLLETVFGMDQGDIEAVAGNGSYLIVELDDIAAADLSAGENTTIVNLIGQQVSQSLTQDILDAYSNFIRSRAEIEIDQGALAAVHAQLN</sequence>
<proteinExistence type="inferred from homology"/>
<dbReference type="Pfam" id="PF13624">
    <property type="entry name" value="SurA_N_3"/>
    <property type="match status" value="1"/>
</dbReference>
<dbReference type="EMBL" id="FQWM01000001">
    <property type="protein sequence ID" value="SHG36562.1"/>
    <property type="molecule type" value="Genomic_DNA"/>
</dbReference>
<evidence type="ECO:0000256" key="8">
    <source>
        <dbReference type="SAM" id="Phobius"/>
    </source>
</evidence>
<dbReference type="STRING" id="870908.SAMN04488044_0574"/>
<dbReference type="InterPro" id="IPR027304">
    <property type="entry name" value="Trigger_fact/SurA_dom_sf"/>
</dbReference>
<dbReference type="OrthoDB" id="9768393at2"/>
<dbReference type="InterPro" id="IPR000297">
    <property type="entry name" value="PPIase_PpiC"/>
</dbReference>
<dbReference type="GO" id="GO:0003755">
    <property type="term" value="F:peptidyl-prolyl cis-trans isomerase activity"/>
    <property type="evidence" value="ECO:0007669"/>
    <property type="project" value="InterPro"/>
</dbReference>
<dbReference type="Gene3D" id="1.10.4030.10">
    <property type="entry name" value="Porin chaperone SurA, peptide-binding domain"/>
    <property type="match status" value="1"/>
</dbReference>
<keyword evidence="10" id="KW-0413">Isomerase</keyword>
<keyword evidence="2" id="KW-1003">Cell membrane</keyword>
<evidence type="ECO:0000259" key="9">
    <source>
        <dbReference type="Pfam" id="PF13145"/>
    </source>
</evidence>
<evidence type="ECO:0000256" key="3">
    <source>
        <dbReference type="ARBA" id="ARBA00022692"/>
    </source>
</evidence>
<evidence type="ECO:0000256" key="6">
    <source>
        <dbReference type="ARBA" id="ARBA00023186"/>
    </source>
</evidence>
<dbReference type="GO" id="GO:0005886">
    <property type="term" value="C:plasma membrane"/>
    <property type="evidence" value="ECO:0007669"/>
    <property type="project" value="UniProtKB-SubCell"/>
</dbReference>
<comment type="subcellular location">
    <subcellularLocation>
        <location evidence="1">Cell membrane</location>
        <topology evidence="1">Single-pass type II membrane protein</topology>
    </subcellularLocation>
</comment>
<keyword evidence="11" id="KW-1185">Reference proteome</keyword>
<protein>
    <submittedName>
        <fullName evidence="10">Peptidyl-prolyl cis-trans isomerase D</fullName>
    </submittedName>
</protein>
<dbReference type="InterPro" id="IPR052029">
    <property type="entry name" value="PpiD_chaperone"/>
</dbReference>
<dbReference type="Pfam" id="PF13145">
    <property type="entry name" value="Rotamase_2"/>
    <property type="match status" value="1"/>
</dbReference>
<evidence type="ECO:0000256" key="4">
    <source>
        <dbReference type="ARBA" id="ARBA00022989"/>
    </source>
</evidence>
<keyword evidence="4 8" id="KW-1133">Transmembrane helix</keyword>
<keyword evidence="6" id="KW-0143">Chaperone</keyword>
<evidence type="ECO:0000256" key="7">
    <source>
        <dbReference type="ARBA" id="ARBA00038408"/>
    </source>
</evidence>
<dbReference type="PANTHER" id="PTHR47529:SF1">
    <property type="entry name" value="PERIPLASMIC CHAPERONE PPID"/>
    <property type="match status" value="1"/>
</dbReference>
<comment type="similarity">
    <text evidence="7">Belongs to the PpiD chaperone family.</text>
</comment>
<dbReference type="RefSeq" id="WP_072790233.1">
    <property type="nucleotide sequence ID" value="NZ_FQWM01000001.1"/>
</dbReference>
<accession>A0A1M5J7P5</accession>
<evidence type="ECO:0000313" key="10">
    <source>
        <dbReference type="EMBL" id="SHG36562.1"/>
    </source>
</evidence>
<dbReference type="SUPFAM" id="SSF109998">
    <property type="entry name" value="Triger factor/SurA peptide-binding domain-like"/>
    <property type="match status" value="1"/>
</dbReference>
<gene>
    <name evidence="10" type="ORF">SAMN04488044_0574</name>
</gene>
<evidence type="ECO:0000256" key="2">
    <source>
        <dbReference type="ARBA" id="ARBA00022475"/>
    </source>
</evidence>
<keyword evidence="5 8" id="KW-0472">Membrane</keyword>
<evidence type="ECO:0000256" key="1">
    <source>
        <dbReference type="ARBA" id="ARBA00004401"/>
    </source>
</evidence>
<dbReference type="PANTHER" id="PTHR47529">
    <property type="entry name" value="PEPTIDYL-PROLYL CIS-TRANS ISOMERASE D"/>
    <property type="match status" value="1"/>
</dbReference>
<dbReference type="SUPFAM" id="SSF54534">
    <property type="entry name" value="FKBP-like"/>
    <property type="match status" value="1"/>
</dbReference>
<dbReference type="AlphaFoldDB" id="A0A1M5J7P5"/>
<evidence type="ECO:0000256" key="5">
    <source>
        <dbReference type="ARBA" id="ARBA00023136"/>
    </source>
</evidence>
<evidence type="ECO:0000313" key="11">
    <source>
        <dbReference type="Proteomes" id="UP000184211"/>
    </source>
</evidence>
<feature type="transmembrane region" description="Helical" evidence="8">
    <location>
        <begin position="12"/>
        <end position="35"/>
    </location>
</feature>